<gene>
    <name evidence="2" type="ORF">SEMRO_25_G017160.1</name>
</gene>
<dbReference type="Gene3D" id="1.25.40.10">
    <property type="entry name" value="Tetratricopeptide repeat domain"/>
    <property type="match status" value="1"/>
</dbReference>
<dbReference type="InterPro" id="IPR006597">
    <property type="entry name" value="Sel1-like"/>
</dbReference>
<dbReference type="Gene3D" id="3.30.40.10">
    <property type="entry name" value="Zinc/RING finger domain, C3HC4 (zinc finger)"/>
    <property type="match status" value="1"/>
</dbReference>
<dbReference type="InterPro" id="IPR052085">
    <property type="entry name" value="WD-SAM-U-box"/>
</dbReference>
<dbReference type="InterPro" id="IPR013083">
    <property type="entry name" value="Znf_RING/FYVE/PHD"/>
</dbReference>
<evidence type="ECO:0000313" key="2">
    <source>
        <dbReference type="EMBL" id="CAB9497773.1"/>
    </source>
</evidence>
<comment type="caution">
    <text evidence="2">The sequence shown here is derived from an EMBL/GenBank/DDBJ whole genome shotgun (WGS) entry which is preliminary data.</text>
</comment>
<dbReference type="Pfam" id="PF04564">
    <property type="entry name" value="U-box"/>
    <property type="match status" value="1"/>
</dbReference>
<name>A0A9N8H5K3_9STRA</name>
<protein>
    <recommendedName>
        <fullName evidence="1">U-box domain-containing protein</fullName>
    </recommendedName>
</protein>
<dbReference type="SUPFAM" id="SSF57850">
    <property type="entry name" value="RING/U-box"/>
    <property type="match status" value="1"/>
</dbReference>
<dbReference type="Proteomes" id="UP001153069">
    <property type="component" value="Unassembled WGS sequence"/>
</dbReference>
<feature type="domain" description="U-box" evidence="1">
    <location>
        <begin position="37"/>
        <end position="121"/>
    </location>
</feature>
<dbReference type="SMART" id="SM00504">
    <property type="entry name" value="Ubox"/>
    <property type="match status" value="1"/>
</dbReference>
<keyword evidence="3" id="KW-1185">Reference proteome</keyword>
<evidence type="ECO:0000313" key="3">
    <source>
        <dbReference type="Proteomes" id="UP001153069"/>
    </source>
</evidence>
<proteinExistence type="predicted"/>
<sequence>MGSCHSRLQGGRLDESASTAVTACTQSSTKSAAAVSSIVADLICAITLELPVDPVTAEDGRVYERSAIEKHVKVARRNGRQLKSPLTNEPMGESLLPAPHMRNHIEALIQSGVINDDVLSQHRKENRAKEDLLKKAHDGHVESIQTVAFYYYAGRRGFVQDYKKSLEWSKKGHVAGSTISTAFLGEAFLYGYGTKPNNSEGLMFLGLAAARGSNFAAYLLAKALTYGYFGMAVDKEEATRWIKKVVKNECAIKHLNEIGMQNAKSLWNELSSCVTADC</sequence>
<dbReference type="SUPFAM" id="SSF81901">
    <property type="entry name" value="HCP-like"/>
    <property type="match status" value="1"/>
</dbReference>
<reference evidence="2" key="1">
    <citation type="submission" date="2020-06" db="EMBL/GenBank/DDBJ databases">
        <authorList>
            <consortium name="Plant Systems Biology data submission"/>
        </authorList>
    </citation>
    <scope>NUCLEOTIDE SEQUENCE</scope>
    <source>
        <strain evidence="2">D6</strain>
    </source>
</reference>
<dbReference type="OrthoDB" id="10064100at2759"/>
<dbReference type="SMART" id="SM00671">
    <property type="entry name" value="SEL1"/>
    <property type="match status" value="3"/>
</dbReference>
<dbReference type="PANTHER" id="PTHR46573">
    <property type="entry name" value="WD REPEAT, SAM AND U-BOX DOMAIN-CONTAINING PROTEIN 1"/>
    <property type="match status" value="1"/>
</dbReference>
<dbReference type="GO" id="GO:0016567">
    <property type="term" value="P:protein ubiquitination"/>
    <property type="evidence" value="ECO:0007669"/>
    <property type="project" value="InterPro"/>
</dbReference>
<accession>A0A9N8H5K3</accession>
<dbReference type="AlphaFoldDB" id="A0A9N8H5K3"/>
<organism evidence="2 3">
    <name type="scientific">Seminavis robusta</name>
    <dbReference type="NCBI Taxonomy" id="568900"/>
    <lineage>
        <taxon>Eukaryota</taxon>
        <taxon>Sar</taxon>
        <taxon>Stramenopiles</taxon>
        <taxon>Ochrophyta</taxon>
        <taxon>Bacillariophyta</taxon>
        <taxon>Bacillariophyceae</taxon>
        <taxon>Bacillariophycidae</taxon>
        <taxon>Naviculales</taxon>
        <taxon>Naviculaceae</taxon>
        <taxon>Seminavis</taxon>
    </lineage>
</organism>
<dbReference type="InterPro" id="IPR003613">
    <property type="entry name" value="Ubox_domain"/>
</dbReference>
<dbReference type="PANTHER" id="PTHR46573:SF1">
    <property type="entry name" value="WD REPEAT, SAM AND U-BOX DOMAIN-CONTAINING PROTEIN 1"/>
    <property type="match status" value="1"/>
</dbReference>
<dbReference type="EMBL" id="CAICTM010000025">
    <property type="protein sequence ID" value="CAB9497773.1"/>
    <property type="molecule type" value="Genomic_DNA"/>
</dbReference>
<evidence type="ECO:0000259" key="1">
    <source>
        <dbReference type="PROSITE" id="PS51698"/>
    </source>
</evidence>
<dbReference type="InterPro" id="IPR011990">
    <property type="entry name" value="TPR-like_helical_dom_sf"/>
</dbReference>
<dbReference type="PROSITE" id="PS51698">
    <property type="entry name" value="U_BOX"/>
    <property type="match status" value="1"/>
</dbReference>
<dbReference type="GO" id="GO:0004842">
    <property type="term" value="F:ubiquitin-protein transferase activity"/>
    <property type="evidence" value="ECO:0007669"/>
    <property type="project" value="InterPro"/>
</dbReference>